<dbReference type="GO" id="GO:0000118">
    <property type="term" value="C:histone deacetylase complex"/>
    <property type="evidence" value="ECO:0007669"/>
    <property type="project" value="TreeGrafter"/>
</dbReference>
<dbReference type="InterPro" id="IPR031693">
    <property type="entry name" value="Sin3_C"/>
</dbReference>
<dbReference type="GO" id="GO:0003714">
    <property type="term" value="F:transcription corepressor activity"/>
    <property type="evidence" value="ECO:0007669"/>
    <property type="project" value="InterPro"/>
</dbReference>
<proteinExistence type="predicted"/>
<gene>
    <name evidence="4" type="ORF">ECRASSUSDP1_LOCUS10383</name>
</gene>
<dbReference type="GO" id="GO:0000785">
    <property type="term" value="C:chromatin"/>
    <property type="evidence" value="ECO:0007669"/>
    <property type="project" value="TreeGrafter"/>
</dbReference>
<feature type="compositionally biased region" description="Acidic residues" evidence="2">
    <location>
        <begin position="716"/>
        <end position="728"/>
    </location>
</feature>
<name>A0AAD1XFA1_EUPCR</name>
<feature type="domain" description="Histone deacetylase interacting" evidence="3">
    <location>
        <begin position="331"/>
        <end position="433"/>
    </location>
</feature>
<dbReference type="InterPro" id="IPR013194">
    <property type="entry name" value="HDAC_interact_dom"/>
</dbReference>
<evidence type="ECO:0000259" key="3">
    <source>
        <dbReference type="SMART" id="SM00761"/>
    </source>
</evidence>
<dbReference type="Pfam" id="PF16879">
    <property type="entry name" value="Sin3a_C"/>
    <property type="match status" value="1"/>
</dbReference>
<feature type="region of interest" description="Disordered" evidence="2">
    <location>
        <begin position="710"/>
        <end position="731"/>
    </location>
</feature>
<dbReference type="AlphaFoldDB" id="A0AAD1XFA1"/>
<dbReference type="PANTHER" id="PTHR12346:SF0">
    <property type="entry name" value="SIN3A, ISOFORM G"/>
    <property type="match status" value="1"/>
</dbReference>
<dbReference type="GO" id="GO:0000122">
    <property type="term" value="P:negative regulation of transcription by RNA polymerase II"/>
    <property type="evidence" value="ECO:0007669"/>
    <property type="project" value="TreeGrafter"/>
</dbReference>
<reference evidence="4" key="1">
    <citation type="submission" date="2023-07" db="EMBL/GenBank/DDBJ databases">
        <authorList>
            <consortium name="AG Swart"/>
            <person name="Singh M."/>
            <person name="Singh A."/>
            <person name="Seah K."/>
            <person name="Emmerich C."/>
        </authorList>
    </citation>
    <scope>NUCLEOTIDE SEQUENCE</scope>
    <source>
        <strain evidence="4">DP1</strain>
    </source>
</reference>
<feature type="region of interest" description="Disordered" evidence="2">
    <location>
        <begin position="139"/>
        <end position="217"/>
    </location>
</feature>
<sequence>MKLIDAFSNERTNDSLNIFVDLMRCYSEHLQAKAAGHPLTLEDGGNIKNRILQKMSELFCKHGLNEEFNTFLPIQGKGISLLTEVQMKDANLHAKIIKILHSGKDEVPISKHEGKINQLLEKHPEWNRRFQIFLSNNQSYQEEESEEEKTPLPSKSAHTTRGGVKSQKSQRETKRPREESAEVERRVHKKYEVSRNGASNDQDQYDPSENNASDENSMTEAKKILENSGGKILSKTEAQFFDELKKILADDDLYFDFPDQKESLYTIVIKMFSLYVEGICGADELFEILEEPFRHIDEFEQFKTFCLSREANRRKEDIWYFKNLDADNLKECERLDCSYSTIPPSFPMSTYTGQKGTFIPEVINHRVVSVPVGSEGNFTFKAKNKHEDALFKIEDERYELDQCINLCQDSIKTLEKAAQDISDQGSSYVFDEALLSPPKLGWIYQCVAKNSKYIDLIKTYPYRVIPVVLNTMKNFLVDFLRKKEEMKNSWKQECIKHWAKSLDHKCFYFRQNEKKTQLVKEFMSQMKERMEARQGFMSLESQKQALEFYSGLTSEMEVEFHLDPNINPQHPMLLDDEVYHERFEVLPHFRFLINDIDNLRLLIKYLYVYIDNQNGQSQRQKDFLISFTKYFFNIGLIKKHLDSLDMIELPEEAPELIKNTQEFYKKYESGELNDDKIFDVFFSQSQEDVVVNIGTNRKDFFRETIPMRPTSKDDVLESDSGDSDEEEKDSSVLSNKFESYIKYDVDQEFSKRVKTARFLPLFTDDQTLLYGTKHFYFLIRYFMTLYERLQLVKKAVAAKLKKDISEIKEENQRDVTKIEADFDKLVELRLRYAIGILFEMSKNAKEIALYEDCLRQLLGMQAYVLFTFDKAVSNFFRAISSLKNDNLAYESWKLVKKYEDSPVKYKEEIYYNDFIRIIPVGVENEIFFRFVYCSETGIISCHGFSIEPYTSNVALAQKMKDYKVEYTRRNEPINVATQDESTLCFKCNENTSKNGSIKIPYNPVYLRRNLKKVLAAGNSSLDTKADNENVKMENTLHSNFSHKNLRINFRKEKEDRIVRKRQKISEEAELETDIINAVKTQSFIASKFL</sequence>
<keyword evidence="5" id="KW-1185">Reference proteome</keyword>
<accession>A0AAD1XFA1</accession>
<evidence type="ECO:0000256" key="1">
    <source>
        <dbReference type="ARBA" id="ARBA00022491"/>
    </source>
</evidence>
<protein>
    <recommendedName>
        <fullName evidence="3">Histone deacetylase interacting domain-containing protein</fullName>
    </recommendedName>
</protein>
<evidence type="ECO:0000313" key="4">
    <source>
        <dbReference type="EMBL" id="CAI2369086.1"/>
    </source>
</evidence>
<keyword evidence="1" id="KW-0678">Repressor</keyword>
<evidence type="ECO:0000256" key="2">
    <source>
        <dbReference type="SAM" id="MobiDB-lite"/>
    </source>
</evidence>
<comment type="caution">
    <text evidence="4">The sequence shown here is derived from an EMBL/GenBank/DDBJ whole genome shotgun (WGS) entry which is preliminary data.</text>
</comment>
<feature type="compositionally biased region" description="Polar residues" evidence="2">
    <location>
        <begin position="196"/>
        <end position="217"/>
    </location>
</feature>
<evidence type="ECO:0000313" key="5">
    <source>
        <dbReference type="Proteomes" id="UP001295684"/>
    </source>
</evidence>
<feature type="compositionally biased region" description="Basic and acidic residues" evidence="2">
    <location>
        <begin position="169"/>
        <end position="193"/>
    </location>
</feature>
<dbReference type="InterPro" id="IPR039774">
    <property type="entry name" value="Sin3-like"/>
</dbReference>
<dbReference type="PANTHER" id="PTHR12346">
    <property type="entry name" value="SIN3B-RELATED"/>
    <property type="match status" value="1"/>
</dbReference>
<dbReference type="SMART" id="SM00761">
    <property type="entry name" value="HDAC_interact"/>
    <property type="match status" value="1"/>
</dbReference>
<dbReference type="Proteomes" id="UP001295684">
    <property type="component" value="Unassembled WGS sequence"/>
</dbReference>
<dbReference type="EMBL" id="CAMPGE010010239">
    <property type="protein sequence ID" value="CAI2369086.1"/>
    <property type="molecule type" value="Genomic_DNA"/>
</dbReference>
<dbReference type="Pfam" id="PF08295">
    <property type="entry name" value="Sin3_corepress"/>
    <property type="match status" value="1"/>
</dbReference>
<organism evidence="4 5">
    <name type="scientific">Euplotes crassus</name>
    <dbReference type="NCBI Taxonomy" id="5936"/>
    <lineage>
        <taxon>Eukaryota</taxon>
        <taxon>Sar</taxon>
        <taxon>Alveolata</taxon>
        <taxon>Ciliophora</taxon>
        <taxon>Intramacronucleata</taxon>
        <taxon>Spirotrichea</taxon>
        <taxon>Hypotrichia</taxon>
        <taxon>Euplotida</taxon>
        <taxon>Euplotidae</taxon>
        <taxon>Moneuplotes</taxon>
    </lineage>
</organism>